<keyword evidence="1" id="KW-1133">Transmembrane helix</keyword>
<keyword evidence="3" id="KW-1185">Reference proteome</keyword>
<accession>A0ABV0QCQ6</accession>
<protein>
    <submittedName>
        <fullName evidence="2">Uncharacterized protein</fullName>
    </submittedName>
</protein>
<comment type="caution">
    <text evidence="2">The sequence shown here is derived from an EMBL/GenBank/DDBJ whole genome shotgun (WGS) entry which is preliminary data.</text>
</comment>
<reference evidence="2 3" key="1">
    <citation type="submission" date="2021-06" db="EMBL/GenBank/DDBJ databases">
        <authorList>
            <person name="Palmer J.M."/>
        </authorList>
    </citation>
    <scope>NUCLEOTIDE SEQUENCE [LARGE SCALE GENOMIC DNA]</scope>
    <source>
        <strain evidence="2 3">XC_2019</strain>
        <tissue evidence="2">Muscle</tissue>
    </source>
</reference>
<evidence type="ECO:0000313" key="3">
    <source>
        <dbReference type="Proteomes" id="UP001434883"/>
    </source>
</evidence>
<keyword evidence="1" id="KW-0812">Transmembrane</keyword>
<dbReference type="EMBL" id="JAHRIN010008553">
    <property type="protein sequence ID" value="MEQ2193584.1"/>
    <property type="molecule type" value="Genomic_DNA"/>
</dbReference>
<feature type="transmembrane region" description="Helical" evidence="1">
    <location>
        <begin position="34"/>
        <end position="51"/>
    </location>
</feature>
<evidence type="ECO:0000256" key="1">
    <source>
        <dbReference type="SAM" id="Phobius"/>
    </source>
</evidence>
<keyword evidence="1" id="KW-0472">Membrane</keyword>
<name>A0ABV0QCQ6_9TELE</name>
<evidence type="ECO:0000313" key="2">
    <source>
        <dbReference type="EMBL" id="MEQ2193584.1"/>
    </source>
</evidence>
<organism evidence="2 3">
    <name type="scientific">Xenoophorus captivus</name>
    <dbReference type="NCBI Taxonomy" id="1517983"/>
    <lineage>
        <taxon>Eukaryota</taxon>
        <taxon>Metazoa</taxon>
        <taxon>Chordata</taxon>
        <taxon>Craniata</taxon>
        <taxon>Vertebrata</taxon>
        <taxon>Euteleostomi</taxon>
        <taxon>Actinopterygii</taxon>
        <taxon>Neopterygii</taxon>
        <taxon>Teleostei</taxon>
        <taxon>Neoteleostei</taxon>
        <taxon>Acanthomorphata</taxon>
        <taxon>Ovalentaria</taxon>
        <taxon>Atherinomorphae</taxon>
        <taxon>Cyprinodontiformes</taxon>
        <taxon>Goodeidae</taxon>
        <taxon>Xenoophorus</taxon>
    </lineage>
</organism>
<dbReference type="Proteomes" id="UP001434883">
    <property type="component" value="Unassembled WGS sequence"/>
</dbReference>
<gene>
    <name evidence="2" type="ORF">XENOCAPTIV_004686</name>
</gene>
<proteinExistence type="predicted"/>
<sequence>MYFLISCLQERKEFEQKFSKEQGAIREQLQVNSYNRNIIFLFFFFFLAFLWNKAGKNLLALCHFFNVIQIHPARVTFLSALTAQTEKCVKVPVYFLSLRSGAYSLKTRHLQKLLVSVNHFRLQQLLIKEFD</sequence>